<feature type="region of interest" description="Disordered" evidence="3">
    <location>
        <begin position="1"/>
        <end position="84"/>
    </location>
</feature>
<dbReference type="Proteomes" id="UP000008983">
    <property type="component" value="Unassembled WGS sequence"/>
</dbReference>
<keyword evidence="2" id="KW-0804">Transcription</keyword>
<dbReference type="GO" id="GO:0051116">
    <property type="term" value="F:cobaltochelatase activity"/>
    <property type="evidence" value="ECO:0007669"/>
    <property type="project" value="UniProtKB-EC"/>
</dbReference>
<dbReference type="Pfam" id="PF01192">
    <property type="entry name" value="RNA_pol_Rpb6"/>
    <property type="match status" value="1"/>
</dbReference>
<proteinExistence type="predicted"/>
<dbReference type="EMBL" id="GL984086">
    <property type="protein sequence ID" value="EGR30001.1"/>
    <property type="molecule type" value="Genomic_DNA"/>
</dbReference>
<dbReference type="OMA" id="CEGFRHK"/>
<reference evidence="4 5" key="1">
    <citation type="submission" date="2011-07" db="EMBL/GenBank/DDBJ databases">
        <authorList>
            <person name="Coyne R."/>
            <person name="Brami D."/>
            <person name="Johnson J."/>
            <person name="Hostetler J."/>
            <person name="Hannick L."/>
            <person name="Clark T."/>
            <person name="Cassidy-Hanley D."/>
            <person name="Inman J."/>
        </authorList>
    </citation>
    <scope>NUCLEOTIDE SEQUENCE [LARGE SCALE GENOMIC DNA]</scope>
    <source>
        <strain evidence="4 5">G5</strain>
    </source>
</reference>
<dbReference type="OrthoDB" id="259769at2759"/>
<dbReference type="GO" id="GO:0006366">
    <property type="term" value="P:transcription by RNA polymerase II"/>
    <property type="evidence" value="ECO:0007669"/>
    <property type="project" value="TreeGrafter"/>
</dbReference>
<dbReference type="GO" id="GO:0005736">
    <property type="term" value="C:RNA polymerase I complex"/>
    <property type="evidence" value="ECO:0007669"/>
    <property type="project" value="TreeGrafter"/>
</dbReference>
<dbReference type="InParanoid" id="G0QXR4"/>
<dbReference type="InterPro" id="IPR006110">
    <property type="entry name" value="Pol_omega/Rpo6/RPB6"/>
</dbReference>
<dbReference type="InterPro" id="IPR036161">
    <property type="entry name" value="RPB6/omega-like_sf"/>
</dbReference>
<dbReference type="NCBIfam" id="NF002208">
    <property type="entry name" value="PRK01099.1-3"/>
    <property type="match status" value="1"/>
</dbReference>
<dbReference type="GO" id="GO:0005665">
    <property type="term" value="C:RNA polymerase II, core complex"/>
    <property type="evidence" value="ECO:0007669"/>
    <property type="project" value="TreeGrafter"/>
</dbReference>
<evidence type="ECO:0000313" key="5">
    <source>
        <dbReference type="Proteomes" id="UP000008983"/>
    </source>
</evidence>
<organism evidence="4 5">
    <name type="scientific">Ichthyophthirius multifiliis</name>
    <name type="common">White spot disease agent</name>
    <name type="synonym">Ich</name>
    <dbReference type="NCBI Taxonomy" id="5932"/>
    <lineage>
        <taxon>Eukaryota</taxon>
        <taxon>Sar</taxon>
        <taxon>Alveolata</taxon>
        <taxon>Ciliophora</taxon>
        <taxon>Intramacronucleata</taxon>
        <taxon>Oligohymenophorea</taxon>
        <taxon>Hymenostomatida</taxon>
        <taxon>Ophryoglenina</taxon>
        <taxon>Ichthyophthirius</taxon>
    </lineage>
</organism>
<keyword evidence="4" id="KW-0436">Ligase</keyword>
<dbReference type="PANTHER" id="PTHR47227">
    <property type="entry name" value="DNA-DIRECTED RNA POLYMERASE SUBUNIT K"/>
    <property type="match status" value="1"/>
</dbReference>
<dbReference type="InterPro" id="IPR006111">
    <property type="entry name" value="Rpo6/Rpb6"/>
</dbReference>
<dbReference type="PANTHER" id="PTHR47227:SF5">
    <property type="entry name" value="DNA-DIRECTED RNA POLYMERASES I, II, AND III SUBUNIT RPABC2"/>
    <property type="match status" value="1"/>
</dbReference>
<dbReference type="SUPFAM" id="SSF63562">
    <property type="entry name" value="RPB6/omega subunit-like"/>
    <property type="match status" value="1"/>
</dbReference>
<dbReference type="AlphaFoldDB" id="G0QXR4"/>
<keyword evidence="4" id="KW-0808">Transferase</keyword>
<feature type="compositionally biased region" description="Basic and acidic residues" evidence="3">
    <location>
        <begin position="72"/>
        <end position="81"/>
    </location>
</feature>
<evidence type="ECO:0000313" key="4">
    <source>
        <dbReference type="EMBL" id="EGR30001.1"/>
    </source>
</evidence>
<dbReference type="GO" id="GO:0006360">
    <property type="term" value="P:transcription by RNA polymerase I"/>
    <property type="evidence" value="ECO:0007669"/>
    <property type="project" value="TreeGrafter"/>
</dbReference>
<dbReference type="GO" id="GO:0005666">
    <property type="term" value="C:RNA polymerase III complex"/>
    <property type="evidence" value="ECO:0007669"/>
    <property type="project" value="TreeGrafter"/>
</dbReference>
<gene>
    <name evidence="4" type="ORF">IMG5_144750</name>
</gene>
<accession>G0QXR4</accession>
<evidence type="ECO:0000256" key="1">
    <source>
        <dbReference type="ARBA" id="ARBA00022478"/>
    </source>
</evidence>
<dbReference type="Gene3D" id="3.90.940.10">
    <property type="match status" value="1"/>
</dbReference>
<dbReference type="GO" id="GO:0042797">
    <property type="term" value="P:tRNA transcription by RNA polymerase III"/>
    <property type="evidence" value="ECO:0007669"/>
    <property type="project" value="TreeGrafter"/>
</dbReference>
<keyword evidence="5" id="KW-1185">Reference proteome</keyword>
<protein>
    <submittedName>
        <fullName evidence="4">RNA polymerases k subunit family protein, putative</fullName>
        <ecNumber evidence="4">2.7.7.6</ecNumber>
        <ecNumber evidence="4">6.6.1.2</ecNumber>
    </submittedName>
</protein>
<name>G0QXR4_ICHMU</name>
<evidence type="ECO:0000256" key="2">
    <source>
        <dbReference type="ARBA" id="ARBA00023163"/>
    </source>
</evidence>
<sequence>MSDYGDYYDDDNKDDEIIDDEAQSLDEDSQEIDESPEQSESEKSSSDESDEDEDKEEEDDEYEDNLLIVQQDHQKTQDSKQRVTPPFLTKYEKARIIGTRALQIAQNSPIYVDTDEKDYDPIAIAEKEFVQKKIPFIIRRYLPNKSYEDWPLDQLEVLD</sequence>
<dbReference type="EC" id="6.6.1.2" evidence="4"/>
<keyword evidence="1" id="KW-0240">DNA-directed RNA polymerase</keyword>
<dbReference type="GO" id="GO:0003899">
    <property type="term" value="F:DNA-directed RNA polymerase activity"/>
    <property type="evidence" value="ECO:0007669"/>
    <property type="project" value="UniProtKB-EC"/>
</dbReference>
<dbReference type="SMART" id="SM01409">
    <property type="entry name" value="RNA_pol_Rpb6"/>
    <property type="match status" value="1"/>
</dbReference>
<dbReference type="EC" id="2.7.7.6" evidence="4"/>
<dbReference type="eggNOG" id="KOG3405">
    <property type="taxonomic scope" value="Eukaryota"/>
</dbReference>
<keyword evidence="4" id="KW-0548">Nucleotidyltransferase</keyword>
<dbReference type="GO" id="GO:0003677">
    <property type="term" value="F:DNA binding"/>
    <property type="evidence" value="ECO:0007669"/>
    <property type="project" value="InterPro"/>
</dbReference>
<dbReference type="PROSITE" id="PS01111">
    <property type="entry name" value="RNA_POL_K_14KD"/>
    <property type="match status" value="1"/>
</dbReference>
<dbReference type="RefSeq" id="XP_004031237.1">
    <property type="nucleotide sequence ID" value="XM_004031189.1"/>
</dbReference>
<dbReference type="FunCoup" id="G0QXR4">
    <property type="interactions" value="184"/>
</dbReference>
<feature type="compositionally biased region" description="Acidic residues" evidence="3">
    <location>
        <begin position="1"/>
        <end position="39"/>
    </location>
</feature>
<feature type="compositionally biased region" description="Acidic residues" evidence="3">
    <location>
        <begin position="47"/>
        <end position="64"/>
    </location>
</feature>
<evidence type="ECO:0000256" key="3">
    <source>
        <dbReference type="SAM" id="MobiDB-lite"/>
    </source>
</evidence>
<dbReference type="InterPro" id="IPR020708">
    <property type="entry name" value="DNA-dir_RNA_polK_14-18kDa_CS"/>
</dbReference>
<dbReference type="GeneID" id="14906105"/>
<dbReference type="STRING" id="857967.G0QXR4"/>
<dbReference type="PIRSF" id="PIRSF000778">
    <property type="entry name" value="RpoK/RPB6"/>
    <property type="match status" value="1"/>
</dbReference>